<dbReference type="AlphaFoldDB" id="A0A9P9A097"/>
<dbReference type="GO" id="GO:0005741">
    <property type="term" value="C:mitochondrial outer membrane"/>
    <property type="evidence" value="ECO:0007669"/>
    <property type="project" value="TreeGrafter"/>
</dbReference>
<dbReference type="Gene3D" id="3.50.50.60">
    <property type="entry name" value="FAD/NAD(P)-binding domain"/>
    <property type="match status" value="1"/>
</dbReference>
<dbReference type="GO" id="GO:0070189">
    <property type="term" value="P:kynurenine metabolic process"/>
    <property type="evidence" value="ECO:0007669"/>
    <property type="project" value="TreeGrafter"/>
</dbReference>
<keyword evidence="3" id="KW-0285">Flavoprotein</keyword>
<dbReference type="SUPFAM" id="SSF51905">
    <property type="entry name" value="FAD/NAD(P)-binding domain"/>
    <property type="match status" value="1"/>
</dbReference>
<dbReference type="OrthoDB" id="10053569at2759"/>
<dbReference type="PANTHER" id="PTHR46028">
    <property type="entry name" value="KYNURENINE 3-MONOOXYGENASE"/>
    <property type="match status" value="1"/>
</dbReference>
<keyword evidence="4" id="KW-0274">FAD</keyword>
<organism evidence="10 11">
    <name type="scientific">Truncatella angustata</name>
    <dbReference type="NCBI Taxonomy" id="152316"/>
    <lineage>
        <taxon>Eukaryota</taxon>
        <taxon>Fungi</taxon>
        <taxon>Dikarya</taxon>
        <taxon>Ascomycota</taxon>
        <taxon>Pezizomycotina</taxon>
        <taxon>Sordariomycetes</taxon>
        <taxon>Xylariomycetidae</taxon>
        <taxon>Amphisphaeriales</taxon>
        <taxon>Sporocadaceae</taxon>
        <taxon>Truncatella</taxon>
    </lineage>
</organism>
<evidence type="ECO:0000256" key="2">
    <source>
        <dbReference type="ARBA" id="ARBA00005179"/>
    </source>
</evidence>
<evidence type="ECO:0000256" key="3">
    <source>
        <dbReference type="ARBA" id="ARBA00022630"/>
    </source>
</evidence>
<dbReference type="InterPro" id="IPR036188">
    <property type="entry name" value="FAD/NAD-bd_sf"/>
</dbReference>
<comment type="pathway">
    <text evidence="2">Secondary metabolite biosynthesis.</text>
</comment>
<reference evidence="10" key="1">
    <citation type="journal article" date="2021" name="Nat. Commun.">
        <title>Genetic determinants of endophytism in the Arabidopsis root mycobiome.</title>
        <authorList>
            <person name="Mesny F."/>
            <person name="Miyauchi S."/>
            <person name="Thiergart T."/>
            <person name="Pickel B."/>
            <person name="Atanasova L."/>
            <person name="Karlsson M."/>
            <person name="Huettel B."/>
            <person name="Barry K.W."/>
            <person name="Haridas S."/>
            <person name="Chen C."/>
            <person name="Bauer D."/>
            <person name="Andreopoulos W."/>
            <person name="Pangilinan J."/>
            <person name="LaButti K."/>
            <person name="Riley R."/>
            <person name="Lipzen A."/>
            <person name="Clum A."/>
            <person name="Drula E."/>
            <person name="Henrissat B."/>
            <person name="Kohler A."/>
            <person name="Grigoriev I.V."/>
            <person name="Martin F.M."/>
            <person name="Hacquard S."/>
        </authorList>
    </citation>
    <scope>NUCLEOTIDE SEQUENCE</scope>
    <source>
        <strain evidence="10">MPI-SDFR-AT-0073</strain>
    </source>
</reference>
<dbReference type="InterPro" id="IPR002938">
    <property type="entry name" value="FAD-bd"/>
</dbReference>
<sequence length="468" mass="52651">MKVVICGAGPVGALAALYAARNGYEVELIEMRGDVRSIDKESAKQIGKSINITMSDRGFEAVKDSGDENLVQEILRCTVPVQAREVHERTVLGTVKVTEVPYSADGKVLRVVSREYLRNLLLDRVLHMPNVKVTFGRKLIHADLENKVAVFADANLSDAYSGGSKFDRISFDLLIGADGAHSAVRHHLARYRNIDIDQRWLDNCWCEFQINQADEGRPRINLDKLHVWPKAETMFLALPNPDGTFTCNLFATASTFETLRSEKSNIINFFEENFPGIIPDLMTPEELKTQFHSTKTAILHEMRVSPINYKNCCVLVGDAAHTMVPFYGQGLNTGLEDVRVLFRNFLSRAPEKEVLAKLPALLDSYSEYRQPDVSVMTSLALKNYTEMRLSQKSTLKYLRRKVEETLQARLPSAGWATLYSRVAFSSERFTAIQDKDTRQSKILAWLLYGSTALICGLVAPTAMFNWQS</sequence>
<dbReference type="GO" id="GO:0071949">
    <property type="term" value="F:FAD binding"/>
    <property type="evidence" value="ECO:0007669"/>
    <property type="project" value="InterPro"/>
</dbReference>
<protein>
    <submittedName>
        <fullName evidence="10">Kynurenine 3-monooxygenase</fullName>
    </submittedName>
</protein>
<feature type="transmembrane region" description="Helical" evidence="8">
    <location>
        <begin position="442"/>
        <end position="466"/>
    </location>
</feature>
<evidence type="ECO:0000313" key="11">
    <source>
        <dbReference type="Proteomes" id="UP000758603"/>
    </source>
</evidence>
<evidence type="ECO:0000256" key="5">
    <source>
        <dbReference type="ARBA" id="ARBA00022857"/>
    </source>
</evidence>
<comment type="cofactor">
    <cofactor evidence="1">
        <name>FAD</name>
        <dbReference type="ChEBI" id="CHEBI:57692"/>
    </cofactor>
</comment>
<evidence type="ECO:0000259" key="9">
    <source>
        <dbReference type="Pfam" id="PF01494"/>
    </source>
</evidence>
<dbReference type="Pfam" id="PF01494">
    <property type="entry name" value="FAD_binding_3"/>
    <property type="match status" value="1"/>
</dbReference>
<dbReference type="GO" id="GO:0004502">
    <property type="term" value="F:kynurenine 3-monooxygenase activity"/>
    <property type="evidence" value="ECO:0007669"/>
    <property type="project" value="TreeGrafter"/>
</dbReference>
<evidence type="ECO:0000256" key="6">
    <source>
        <dbReference type="ARBA" id="ARBA00023002"/>
    </source>
</evidence>
<keyword evidence="11" id="KW-1185">Reference proteome</keyword>
<dbReference type="PRINTS" id="PR00420">
    <property type="entry name" value="RNGMNOXGNASE"/>
</dbReference>
<keyword evidence="7" id="KW-0503">Monooxygenase</keyword>
<evidence type="ECO:0000313" key="10">
    <source>
        <dbReference type="EMBL" id="KAH6655809.1"/>
    </source>
</evidence>
<dbReference type="EMBL" id="JAGPXC010000003">
    <property type="protein sequence ID" value="KAH6655809.1"/>
    <property type="molecule type" value="Genomic_DNA"/>
</dbReference>
<keyword evidence="8" id="KW-0812">Transmembrane</keyword>
<dbReference type="PANTHER" id="PTHR46028:SF2">
    <property type="entry name" value="KYNURENINE 3-MONOOXYGENASE"/>
    <property type="match status" value="1"/>
</dbReference>
<proteinExistence type="predicted"/>
<keyword evidence="8" id="KW-0472">Membrane</keyword>
<evidence type="ECO:0000256" key="4">
    <source>
        <dbReference type="ARBA" id="ARBA00022827"/>
    </source>
</evidence>
<evidence type="ECO:0000256" key="7">
    <source>
        <dbReference type="ARBA" id="ARBA00023033"/>
    </source>
</evidence>
<dbReference type="GeneID" id="70128798"/>
<comment type="caution">
    <text evidence="10">The sequence shown here is derived from an EMBL/GenBank/DDBJ whole genome shotgun (WGS) entry which is preliminary data.</text>
</comment>
<name>A0A9P9A097_9PEZI</name>
<keyword evidence="5" id="KW-0521">NADP</keyword>
<gene>
    <name evidence="10" type="ORF">BKA67DRAFT_534717</name>
</gene>
<evidence type="ECO:0000256" key="1">
    <source>
        <dbReference type="ARBA" id="ARBA00001974"/>
    </source>
</evidence>
<keyword evidence="6" id="KW-0560">Oxidoreductase</keyword>
<keyword evidence="8" id="KW-1133">Transmembrane helix</keyword>
<feature type="domain" description="FAD-binding" evidence="9">
    <location>
        <begin position="2"/>
        <end position="374"/>
    </location>
</feature>
<dbReference type="Proteomes" id="UP000758603">
    <property type="component" value="Unassembled WGS sequence"/>
</dbReference>
<accession>A0A9P9A097</accession>
<evidence type="ECO:0000256" key="8">
    <source>
        <dbReference type="SAM" id="Phobius"/>
    </source>
</evidence>
<dbReference type="RefSeq" id="XP_045960074.1">
    <property type="nucleotide sequence ID" value="XM_046099906.1"/>
</dbReference>